<protein>
    <recommendedName>
        <fullName evidence="4">PASTA domain-containing protein</fullName>
    </recommendedName>
</protein>
<name>A0A8J7JAQ8_9BACT</name>
<evidence type="ECO:0000256" key="1">
    <source>
        <dbReference type="SAM" id="SignalP"/>
    </source>
</evidence>
<evidence type="ECO:0000313" key="3">
    <source>
        <dbReference type="Proteomes" id="UP000636888"/>
    </source>
</evidence>
<evidence type="ECO:0000313" key="2">
    <source>
        <dbReference type="EMBL" id="MBJ6724041.1"/>
    </source>
</evidence>
<sequence length="136" mass="14985">MRSIVVVAVIVLASYCTGVAFAAVTVDEARLHAILENIRAGRHQNVLVVMSRNNLGVKTGKLQVARAADPGNNLKEGDAVLEVYFVIRAPVPQGYDLPASDLHARFVKRKGIRGWNPDNEWARNIVNDKMPWPDSN</sequence>
<keyword evidence="3" id="KW-1185">Reference proteome</keyword>
<dbReference type="AlphaFoldDB" id="A0A8J7JAQ8"/>
<proteinExistence type="predicted"/>
<feature type="chain" id="PRO_5035183619" description="PASTA domain-containing protein" evidence="1">
    <location>
        <begin position="23"/>
        <end position="136"/>
    </location>
</feature>
<dbReference type="RefSeq" id="WP_199382879.1">
    <property type="nucleotide sequence ID" value="NZ_JAEMHM010000003.1"/>
</dbReference>
<accession>A0A8J7JAQ8</accession>
<dbReference type="Proteomes" id="UP000636888">
    <property type="component" value="Unassembled WGS sequence"/>
</dbReference>
<evidence type="ECO:0008006" key="4">
    <source>
        <dbReference type="Google" id="ProtNLM"/>
    </source>
</evidence>
<dbReference type="EMBL" id="JAEMHM010000003">
    <property type="protein sequence ID" value="MBJ6724041.1"/>
    <property type="molecule type" value="Genomic_DNA"/>
</dbReference>
<organism evidence="2 3">
    <name type="scientific">Geomesophilobacter sediminis</name>
    <dbReference type="NCBI Taxonomy" id="2798584"/>
    <lineage>
        <taxon>Bacteria</taxon>
        <taxon>Pseudomonadati</taxon>
        <taxon>Thermodesulfobacteriota</taxon>
        <taxon>Desulfuromonadia</taxon>
        <taxon>Geobacterales</taxon>
        <taxon>Geobacteraceae</taxon>
        <taxon>Geomesophilobacter</taxon>
    </lineage>
</organism>
<feature type="signal peptide" evidence="1">
    <location>
        <begin position="1"/>
        <end position="22"/>
    </location>
</feature>
<gene>
    <name evidence="2" type="ORF">JFN93_04905</name>
</gene>
<reference evidence="2" key="1">
    <citation type="submission" date="2020-12" db="EMBL/GenBank/DDBJ databases">
        <title>Geomonas sp. Red875, isolated from river sediment.</title>
        <authorList>
            <person name="Xu Z."/>
            <person name="Zhang Z."/>
            <person name="Masuda Y."/>
            <person name="Itoh H."/>
            <person name="Senoo K."/>
        </authorList>
    </citation>
    <scope>NUCLEOTIDE SEQUENCE</scope>
    <source>
        <strain evidence="2">Red875</strain>
    </source>
</reference>
<comment type="caution">
    <text evidence="2">The sequence shown here is derived from an EMBL/GenBank/DDBJ whole genome shotgun (WGS) entry which is preliminary data.</text>
</comment>
<keyword evidence="1" id="KW-0732">Signal</keyword>